<proteinExistence type="predicted"/>
<dbReference type="Proteomes" id="UP001194468">
    <property type="component" value="Unassembled WGS sequence"/>
</dbReference>
<comment type="caution">
    <text evidence="2">The sequence shown here is derived from an EMBL/GenBank/DDBJ whole genome shotgun (WGS) entry which is preliminary data.</text>
</comment>
<organism evidence="2 4">
    <name type="scientific">Boletus edulis BED1</name>
    <dbReference type="NCBI Taxonomy" id="1328754"/>
    <lineage>
        <taxon>Eukaryota</taxon>
        <taxon>Fungi</taxon>
        <taxon>Dikarya</taxon>
        <taxon>Basidiomycota</taxon>
        <taxon>Agaricomycotina</taxon>
        <taxon>Agaricomycetes</taxon>
        <taxon>Agaricomycetidae</taxon>
        <taxon>Boletales</taxon>
        <taxon>Boletineae</taxon>
        <taxon>Boletaceae</taxon>
        <taxon>Boletoideae</taxon>
        <taxon>Boletus</taxon>
    </lineage>
</organism>
<feature type="transmembrane region" description="Helical" evidence="1">
    <location>
        <begin position="228"/>
        <end position="253"/>
    </location>
</feature>
<dbReference type="EMBL" id="WHUW01000029">
    <property type="protein sequence ID" value="KAF8434367.1"/>
    <property type="molecule type" value="Genomic_DNA"/>
</dbReference>
<dbReference type="PANTHER" id="PTHR32251:SF15">
    <property type="entry name" value="3-OXO-5-ALPHA-STEROID 4-DEHYDROGENASE (DUF1295)"/>
    <property type="match status" value="1"/>
</dbReference>
<reference evidence="2" key="1">
    <citation type="submission" date="2019-10" db="EMBL/GenBank/DDBJ databases">
        <authorList>
            <consortium name="DOE Joint Genome Institute"/>
            <person name="Kuo A."/>
            <person name="Miyauchi S."/>
            <person name="Kiss E."/>
            <person name="Drula E."/>
            <person name="Kohler A."/>
            <person name="Sanchez-Garcia M."/>
            <person name="Andreopoulos B."/>
            <person name="Barry K.W."/>
            <person name="Bonito G."/>
            <person name="Buee M."/>
            <person name="Carver A."/>
            <person name="Chen C."/>
            <person name="Cichocki N."/>
            <person name="Clum A."/>
            <person name="Culley D."/>
            <person name="Crous P.W."/>
            <person name="Fauchery L."/>
            <person name="Girlanda M."/>
            <person name="Hayes R."/>
            <person name="Keri Z."/>
            <person name="LaButti K."/>
            <person name="Lipzen A."/>
            <person name="Lombard V."/>
            <person name="Magnuson J."/>
            <person name="Maillard F."/>
            <person name="Morin E."/>
            <person name="Murat C."/>
            <person name="Nolan M."/>
            <person name="Ohm R."/>
            <person name="Pangilinan J."/>
            <person name="Pereira M."/>
            <person name="Perotto S."/>
            <person name="Peter M."/>
            <person name="Riley R."/>
            <person name="Sitrit Y."/>
            <person name="Stielow B."/>
            <person name="Szollosi G."/>
            <person name="Zifcakova L."/>
            <person name="Stursova M."/>
            <person name="Spatafora J.W."/>
            <person name="Tedersoo L."/>
            <person name="Vaario L.-M."/>
            <person name="Yamada A."/>
            <person name="Yan M."/>
            <person name="Wang P."/>
            <person name="Xu J."/>
            <person name="Bruns T."/>
            <person name="Baldrian P."/>
            <person name="Vilgalys R."/>
            <person name="Henrissat B."/>
            <person name="Grigoriev I.V."/>
            <person name="Hibbett D."/>
            <person name="Nagy L.G."/>
            <person name="Martin F.M."/>
        </authorList>
    </citation>
    <scope>NUCLEOTIDE SEQUENCE</scope>
    <source>
        <strain evidence="2">BED1</strain>
    </source>
</reference>
<dbReference type="EMBL" id="WHUW01000169">
    <property type="protein sequence ID" value="KAF8419806.1"/>
    <property type="molecule type" value="Genomic_DNA"/>
</dbReference>
<accession>A0AAD4BCQ0</accession>
<evidence type="ECO:0000313" key="3">
    <source>
        <dbReference type="EMBL" id="KAF8434367.1"/>
    </source>
</evidence>
<evidence type="ECO:0000313" key="2">
    <source>
        <dbReference type="EMBL" id="KAF8419806.1"/>
    </source>
</evidence>
<evidence type="ECO:0000313" key="4">
    <source>
        <dbReference type="Proteomes" id="UP001194468"/>
    </source>
</evidence>
<feature type="transmembrane region" description="Helical" evidence="1">
    <location>
        <begin position="45"/>
        <end position="61"/>
    </location>
</feature>
<gene>
    <name evidence="3" type="ORF">L210DRAFT_3553823</name>
    <name evidence="2" type="ORF">L210DRAFT_3576205</name>
</gene>
<protein>
    <submittedName>
        <fullName evidence="2">DUF1295-domain-containing protein</fullName>
    </submittedName>
</protein>
<dbReference type="Gene3D" id="1.20.120.1630">
    <property type="match status" value="1"/>
</dbReference>
<dbReference type="AlphaFoldDB" id="A0AAD4BCQ0"/>
<keyword evidence="1" id="KW-0472">Membrane</keyword>
<dbReference type="InterPro" id="IPR010721">
    <property type="entry name" value="UstE-like"/>
</dbReference>
<keyword evidence="1" id="KW-1133">Transmembrane helix</keyword>
<dbReference type="Pfam" id="PF06966">
    <property type="entry name" value="DUF1295"/>
    <property type="match status" value="1"/>
</dbReference>
<evidence type="ECO:0000256" key="1">
    <source>
        <dbReference type="SAM" id="Phobius"/>
    </source>
</evidence>
<keyword evidence="4" id="KW-1185">Reference proteome</keyword>
<dbReference type="GO" id="GO:0016020">
    <property type="term" value="C:membrane"/>
    <property type="evidence" value="ECO:0007669"/>
    <property type="project" value="TreeGrafter"/>
</dbReference>
<feature type="transmembrane region" description="Helical" evidence="1">
    <location>
        <begin position="67"/>
        <end position="85"/>
    </location>
</feature>
<keyword evidence="1" id="KW-0812">Transmembrane</keyword>
<sequence length="356" mass="39874">MAPVIVLDRYYLAITFLITLAYQLFGFAIAWTFQFDKITDLTGGSNFFILSLITLLLGQTFCARNLLTSIFVMLWAVRLASFLLFRVLRRGSDARFDSIRHHFWKFFGFWIGQTIWIWTVSLPLTILNSPAVSGGSEGSCDRPTFGGRDIVGVVIFWFGWSLESAADLEKYLWKASNPPKDAIMNKGLWKWSRHPPYFGEILCWWGIWVLCLSPAISPDSGLNSSARAALYSSIISPLFTMIILLFASGIPLAEKAQAKKFYTLGAEEARDVHAPDLPSGTEAEPGTAAVVDTSTGACTTAWDRYQSYLTSTSILFPIPPTLYRPLPTIIKSTVLLDFPMYRTLETEEGEQEARLV</sequence>
<dbReference type="PANTHER" id="PTHR32251">
    <property type="entry name" value="3-OXO-5-ALPHA-STEROID 4-DEHYDROGENASE"/>
    <property type="match status" value="1"/>
</dbReference>
<feature type="transmembrane region" description="Helical" evidence="1">
    <location>
        <begin position="12"/>
        <end position="33"/>
    </location>
</feature>
<reference evidence="2" key="2">
    <citation type="journal article" date="2020" name="Nat. Commun.">
        <title>Large-scale genome sequencing of mycorrhizal fungi provides insights into the early evolution of symbiotic traits.</title>
        <authorList>
            <person name="Miyauchi S."/>
            <person name="Kiss E."/>
            <person name="Kuo A."/>
            <person name="Drula E."/>
            <person name="Kohler A."/>
            <person name="Sanchez-Garcia M."/>
            <person name="Morin E."/>
            <person name="Andreopoulos B."/>
            <person name="Barry K.W."/>
            <person name="Bonito G."/>
            <person name="Buee M."/>
            <person name="Carver A."/>
            <person name="Chen C."/>
            <person name="Cichocki N."/>
            <person name="Clum A."/>
            <person name="Culley D."/>
            <person name="Crous P.W."/>
            <person name="Fauchery L."/>
            <person name="Girlanda M."/>
            <person name="Hayes R.D."/>
            <person name="Keri Z."/>
            <person name="LaButti K."/>
            <person name="Lipzen A."/>
            <person name="Lombard V."/>
            <person name="Magnuson J."/>
            <person name="Maillard F."/>
            <person name="Murat C."/>
            <person name="Nolan M."/>
            <person name="Ohm R.A."/>
            <person name="Pangilinan J."/>
            <person name="Pereira M.F."/>
            <person name="Perotto S."/>
            <person name="Peter M."/>
            <person name="Pfister S."/>
            <person name="Riley R."/>
            <person name="Sitrit Y."/>
            <person name="Stielow J.B."/>
            <person name="Szollosi G."/>
            <person name="Zifcakova L."/>
            <person name="Stursova M."/>
            <person name="Spatafora J.W."/>
            <person name="Tedersoo L."/>
            <person name="Vaario L.M."/>
            <person name="Yamada A."/>
            <person name="Yan M."/>
            <person name="Wang P."/>
            <person name="Xu J."/>
            <person name="Bruns T."/>
            <person name="Baldrian P."/>
            <person name="Vilgalys R."/>
            <person name="Dunand C."/>
            <person name="Henrissat B."/>
            <person name="Grigoriev I.V."/>
            <person name="Hibbett D."/>
            <person name="Nagy L.G."/>
            <person name="Martin F.M."/>
        </authorList>
    </citation>
    <scope>NUCLEOTIDE SEQUENCE</scope>
    <source>
        <strain evidence="2">BED1</strain>
    </source>
</reference>
<feature type="transmembrane region" description="Helical" evidence="1">
    <location>
        <begin position="106"/>
        <end position="125"/>
    </location>
</feature>
<name>A0AAD4BCQ0_BOLED</name>